<proteinExistence type="predicted"/>
<dbReference type="Proteomes" id="UP000637774">
    <property type="component" value="Unassembled WGS sequence"/>
</dbReference>
<feature type="compositionally biased region" description="Low complexity" evidence="1">
    <location>
        <begin position="25"/>
        <end position="37"/>
    </location>
</feature>
<dbReference type="EMBL" id="BMGY01000025">
    <property type="protein sequence ID" value="GGH87428.1"/>
    <property type="molecule type" value="Genomic_DNA"/>
</dbReference>
<evidence type="ECO:0000256" key="1">
    <source>
        <dbReference type="SAM" id="MobiDB-lite"/>
    </source>
</evidence>
<comment type="caution">
    <text evidence="2">The sequence shown here is derived from an EMBL/GenBank/DDBJ whole genome shotgun (WGS) entry which is preliminary data.</text>
</comment>
<reference evidence="3" key="1">
    <citation type="journal article" date="2019" name="Int. J. Syst. Evol. Microbiol.">
        <title>The Global Catalogue of Microorganisms (GCM) 10K type strain sequencing project: providing services to taxonomists for standard genome sequencing and annotation.</title>
        <authorList>
            <consortium name="The Broad Institute Genomics Platform"/>
            <consortium name="The Broad Institute Genome Sequencing Center for Infectious Disease"/>
            <person name="Wu L."/>
            <person name="Ma J."/>
        </authorList>
    </citation>
    <scope>NUCLEOTIDE SEQUENCE [LARGE SCALE GENOMIC DNA]</scope>
    <source>
        <strain evidence="3">CGMCC 1.14966</strain>
    </source>
</reference>
<dbReference type="PROSITE" id="PS51257">
    <property type="entry name" value="PROKAR_LIPOPROTEIN"/>
    <property type="match status" value="1"/>
</dbReference>
<dbReference type="RefSeq" id="WP_188562546.1">
    <property type="nucleotide sequence ID" value="NZ_BMGY01000025.1"/>
</dbReference>
<sequence>MNRLPLLLLSLLTAACQSQPDRPTEPAVPAASSVPTAPKRDTASLVAPSGSPPTLALADNAVQLVNAKTGSTTTIPLGRPFEPLVRTITNVLGEPPARVGVNGECGAGPLKMATWANGLTLAFREQDRGDASPGREWQFAGWSLNPGRGAGRAPATMAGVGLGTTRAEVESAYVIKVVKSSLGYEFSTASGLYGLLDGAGPQARVSALWSGTSCVFR</sequence>
<evidence type="ECO:0000313" key="2">
    <source>
        <dbReference type="EMBL" id="GGH87428.1"/>
    </source>
</evidence>
<gene>
    <name evidence="2" type="ORF">GCM10011495_26310</name>
</gene>
<organism evidence="2 3">
    <name type="scientific">Hymenobacter frigidus</name>
    <dbReference type="NCBI Taxonomy" id="1524095"/>
    <lineage>
        <taxon>Bacteria</taxon>
        <taxon>Pseudomonadati</taxon>
        <taxon>Bacteroidota</taxon>
        <taxon>Cytophagia</taxon>
        <taxon>Cytophagales</taxon>
        <taxon>Hymenobacteraceae</taxon>
        <taxon>Hymenobacter</taxon>
    </lineage>
</organism>
<protein>
    <submittedName>
        <fullName evidence="2">Uncharacterized protein</fullName>
    </submittedName>
</protein>
<feature type="region of interest" description="Disordered" evidence="1">
    <location>
        <begin position="19"/>
        <end position="51"/>
    </location>
</feature>
<evidence type="ECO:0000313" key="3">
    <source>
        <dbReference type="Proteomes" id="UP000637774"/>
    </source>
</evidence>
<keyword evidence="3" id="KW-1185">Reference proteome</keyword>
<name>A0ABQ2A770_9BACT</name>
<accession>A0ABQ2A770</accession>